<dbReference type="InterPro" id="IPR002213">
    <property type="entry name" value="UDP_glucos_trans"/>
</dbReference>
<dbReference type="PANTHER" id="PTHR48043">
    <property type="entry name" value="EG:EG0003.4 PROTEIN-RELATED"/>
    <property type="match status" value="1"/>
</dbReference>
<proteinExistence type="inferred from homology"/>
<keyword evidence="4" id="KW-0472">Membrane</keyword>
<organism evidence="5">
    <name type="scientific">Melanaphis sacchari</name>
    <dbReference type="NCBI Taxonomy" id="742174"/>
    <lineage>
        <taxon>Eukaryota</taxon>
        <taxon>Metazoa</taxon>
        <taxon>Ecdysozoa</taxon>
        <taxon>Arthropoda</taxon>
        <taxon>Hexapoda</taxon>
        <taxon>Insecta</taxon>
        <taxon>Pterygota</taxon>
        <taxon>Neoptera</taxon>
        <taxon>Paraneoptera</taxon>
        <taxon>Hemiptera</taxon>
        <taxon>Sternorrhyncha</taxon>
        <taxon>Aphidomorpha</taxon>
        <taxon>Aphidoidea</taxon>
        <taxon>Aphididae</taxon>
        <taxon>Aphidini</taxon>
        <taxon>Melanaphis</taxon>
    </lineage>
</organism>
<accession>A0A2H8TL16</accession>
<dbReference type="SUPFAM" id="SSF53756">
    <property type="entry name" value="UDP-Glycosyltransferase/glycogen phosphorylase"/>
    <property type="match status" value="1"/>
</dbReference>
<evidence type="ECO:0000256" key="1">
    <source>
        <dbReference type="ARBA" id="ARBA00009995"/>
    </source>
</evidence>
<dbReference type="InterPro" id="IPR050271">
    <property type="entry name" value="UDP-glycosyltransferase"/>
</dbReference>
<dbReference type="AlphaFoldDB" id="A0A2H8TL16"/>
<sequence length="121" mass="14168">MKIVEQKGYGKLVNFFEITEESFENAIKEVLSNSKFKETAKIQSQVFKDQPMKPIDRAVYWVEYIIKHGGAEHLKSDSLELNDVQYFLLDISFIFLVLIGLIIWFCYMVVAKIIYYKLNTA</sequence>
<comment type="similarity">
    <text evidence="1">Belongs to the UDP-glycosyltransferase family.</text>
</comment>
<evidence type="ECO:0000256" key="4">
    <source>
        <dbReference type="SAM" id="Phobius"/>
    </source>
</evidence>
<evidence type="ECO:0000256" key="2">
    <source>
        <dbReference type="ARBA" id="ARBA00022676"/>
    </source>
</evidence>
<dbReference type="OrthoDB" id="5835829at2759"/>
<name>A0A2H8TL16_9HEMI</name>
<protein>
    <submittedName>
        <fullName evidence="5">2-hydroxyacylsphingosine 1-beta-galactosyltransferase</fullName>
    </submittedName>
</protein>
<dbReference type="EMBL" id="GFXV01003029">
    <property type="protein sequence ID" value="MBW14834.1"/>
    <property type="molecule type" value="Transcribed_RNA"/>
</dbReference>
<keyword evidence="3 5" id="KW-0808">Transferase</keyword>
<evidence type="ECO:0000256" key="3">
    <source>
        <dbReference type="ARBA" id="ARBA00022679"/>
    </source>
</evidence>
<keyword evidence="4" id="KW-0812">Transmembrane</keyword>
<keyword evidence="4" id="KW-1133">Transmembrane helix</keyword>
<dbReference type="PANTHER" id="PTHR48043:SF159">
    <property type="entry name" value="EG:EG0003.4 PROTEIN-RELATED"/>
    <property type="match status" value="1"/>
</dbReference>
<reference evidence="5" key="1">
    <citation type="submission" date="2017-10" db="EMBL/GenBank/DDBJ databases">
        <title>Transcriptome Assembly of Sugarcane Aphid Adults.</title>
        <authorList>
            <person name="Scully E.D."/>
            <person name="Palmer N.A."/>
            <person name="Geib S.M."/>
            <person name="Sarath G."/>
            <person name="Sattler S.E."/>
        </authorList>
    </citation>
    <scope>NUCLEOTIDE SEQUENCE</scope>
    <source>
        <tissue evidence="5">Whole body</tissue>
    </source>
</reference>
<dbReference type="GO" id="GO:0008194">
    <property type="term" value="F:UDP-glycosyltransferase activity"/>
    <property type="evidence" value="ECO:0007669"/>
    <property type="project" value="InterPro"/>
</dbReference>
<evidence type="ECO:0000313" key="5">
    <source>
        <dbReference type="EMBL" id="MBW14834.1"/>
    </source>
</evidence>
<dbReference type="Pfam" id="PF00201">
    <property type="entry name" value="UDPGT"/>
    <property type="match status" value="1"/>
</dbReference>
<keyword evidence="2 5" id="KW-0328">Glycosyltransferase</keyword>
<gene>
    <name evidence="5" type="primary">Ugt8_0</name>
</gene>
<feature type="transmembrane region" description="Helical" evidence="4">
    <location>
        <begin position="86"/>
        <end position="110"/>
    </location>
</feature>